<reference evidence="2 3" key="1">
    <citation type="submission" date="2024-01" db="EMBL/GenBank/DDBJ databases">
        <authorList>
            <person name="Waweru B."/>
        </authorList>
    </citation>
    <scope>NUCLEOTIDE SEQUENCE [LARGE SCALE GENOMIC DNA]</scope>
</reference>
<evidence type="ECO:0000313" key="2">
    <source>
        <dbReference type="EMBL" id="CAK7336619.1"/>
    </source>
</evidence>
<feature type="region of interest" description="Disordered" evidence="1">
    <location>
        <begin position="53"/>
        <end position="74"/>
    </location>
</feature>
<protein>
    <submittedName>
        <fullName evidence="2">Uncharacterized protein</fullName>
    </submittedName>
</protein>
<keyword evidence="3" id="KW-1185">Reference proteome</keyword>
<evidence type="ECO:0000256" key="1">
    <source>
        <dbReference type="SAM" id="MobiDB-lite"/>
    </source>
</evidence>
<dbReference type="EMBL" id="CAWUPB010001009">
    <property type="protein sequence ID" value="CAK7336619.1"/>
    <property type="molecule type" value="Genomic_DNA"/>
</dbReference>
<comment type="caution">
    <text evidence="2">The sequence shown here is derived from an EMBL/GenBank/DDBJ whole genome shotgun (WGS) entry which is preliminary data.</text>
</comment>
<sequence>MKQRESLNSPSGGCDKACGMVKHGTPDVDTHPTTIDANASCFMAANSDPCLELPTPMPSSPVGARKERKIVVRS</sequence>
<organism evidence="2 3">
    <name type="scientific">Dovyalis caffra</name>
    <dbReference type="NCBI Taxonomy" id="77055"/>
    <lineage>
        <taxon>Eukaryota</taxon>
        <taxon>Viridiplantae</taxon>
        <taxon>Streptophyta</taxon>
        <taxon>Embryophyta</taxon>
        <taxon>Tracheophyta</taxon>
        <taxon>Spermatophyta</taxon>
        <taxon>Magnoliopsida</taxon>
        <taxon>eudicotyledons</taxon>
        <taxon>Gunneridae</taxon>
        <taxon>Pentapetalae</taxon>
        <taxon>rosids</taxon>
        <taxon>fabids</taxon>
        <taxon>Malpighiales</taxon>
        <taxon>Salicaceae</taxon>
        <taxon>Flacourtieae</taxon>
        <taxon>Dovyalis</taxon>
    </lineage>
</organism>
<dbReference type="AlphaFoldDB" id="A0AAV1RIZ0"/>
<name>A0AAV1RIZ0_9ROSI</name>
<dbReference type="Proteomes" id="UP001314170">
    <property type="component" value="Unassembled WGS sequence"/>
</dbReference>
<gene>
    <name evidence="2" type="ORF">DCAF_LOCUS11630</name>
</gene>
<evidence type="ECO:0000313" key="3">
    <source>
        <dbReference type="Proteomes" id="UP001314170"/>
    </source>
</evidence>
<proteinExistence type="predicted"/>
<accession>A0AAV1RIZ0</accession>